<dbReference type="Proteomes" id="UP000593906">
    <property type="component" value="Chromosome 6"/>
</dbReference>
<sequence>MKLSCNFLILLEFACMLIITGGIIIYLYIQEFPSNNNPRSFFLENYPQFDYLDCNLNFDGNLDQINLQNITKQNRDNTTEICLSDEQIRIFNLTKNLRPRLNTNYSGYMGPWIEDGVFCNWITQYSTKQIKVCNESEPIPPVYIPIFWTSIHRNKVELDLKKEWKKEAQDVLNSLKNETMYFTVLQDAEGFKKSKLKFMSMSNLIVFNAGGATTGFKQVPIPLIKGELQYEGLKAKKDIWVSSTIVKKHFPVRKKLFETFSYYNVTDEMLDKITPFKVLENVTNQFIHYQGDQFKQVIQRSTFHLCPRGFGRTSFRLYESVQLGTIPIYIWDDVNWIPYGNLMERLGIVIHISQIEDLFDILNSLSEDELKFKFEQIKKFKHWFTYLGITNYILKVIKRLPPDIILKQNIESKYLALY</sequence>
<name>A0A7G2HKX4_CRYPV</name>
<keyword evidence="1" id="KW-0472">Membrane</keyword>
<evidence type="ECO:0000313" key="5">
    <source>
        <dbReference type="Proteomes" id="UP000242991"/>
    </source>
</evidence>
<reference evidence="3" key="1">
    <citation type="journal article" date="2003" name="Genome Res.">
        <title>Integrated mapping, chromosomal sequencing and sequence analysis of Cryptosporidium parvum.</title>
        <authorList>
            <person name="Bankier A.T."/>
            <person name="Spriggs H.F."/>
            <person name="Fartmann B."/>
            <person name="Konfortov B.A."/>
            <person name="Madera M."/>
            <person name="Vogel C."/>
            <person name="Teichmann S.A."/>
            <person name="Ivens A."/>
            <person name="Dear P.H."/>
        </authorList>
    </citation>
    <scope>NUCLEOTIDE SEQUENCE [LARGE SCALE GENOMIC DNA]</scope>
    <source>
        <strain evidence="3">Iowa</strain>
    </source>
</reference>
<dbReference type="Pfam" id="PF03016">
    <property type="entry name" value="Exostosin_GT47"/>
    <property type="match status" value="1"/>
</dbReference>
<accession>A0A7G2HKX4</accession>
<dbReference type="Proteomes" id="UP000242991">
    <property type="component" value="Chromosome 6"/>
</dbReference>
<dbReference type="VEuPathDB" id="CryptoDB:CPATCC_0014460"/>
<evidence type="ECO:0000313" key="3">
    <source>
        <dbReference type="EMBL" id="CAD98579.1"/>
    </source>
</evidence>
<gene>
    <name evidence="3" type="ORF">1MB.345</name>
    <name evidence="4" type="ORF">CPATCC_002829</name>
</gene>
<evidence type="ECO:0000313" key="4">
    <source>
        <dbReference type="EMBL" id="QOY41174.1"/>
    </source>
</evidence>
<protein>
    <recommendedName>
        <fullName evidence="2">Exostosin GT47 domain-containing protein</fullName>
    </recommendedName>
</protein>
<evidence type="ECO:0000313" key="6">
    <source>
        <dbReference type="Proteomes" id="UP000593906"/>
    </source>
</evidence>
<dbReference type="AlphaFoldDB" id="A0A7G2HKX4"/>
<evidence type="ECO:0000256" key="1">
    <source>
        <dbReference type="SAM" id="Phobius"/>
    </source>
</evidence>
<feature type="domain" description="Exostosin GT47" evidence="2">
    <location>
        <begin position="284"/>
        <end position="364"/>
    </location>
</feature>
<evidence type="ECO:0000259" key="2">
    <source>
        <dbReference type="Pfam" id="PF03016"/>
    </source>
</evidence>
<dbReference type="EMBL" id="BX538351">
    <property type="protein sequence ID" value="CAD98579.1"/>
    <property type="molecule type" value="Genomic_DNA"/>
</dbReference>
<keyword evidence="1" id="KW-0812">Transmembrane</keyword>
<keyword evidence="1" id="KW-1133">Transmembrane helix</keyword>
<reference evidence="4 6" key="2">
    <citation type="submission" date="2019-09" db="EMBL/GenBank/DDBJ databases">
        <title>Consistent, comparative and evidence-based genome assembly and annotation for Cryptosporidium parvum, C. hominis and C. tyzzeri.</title>
        <authorList>
            <person name="Baptista R.P."/>
            <person name="Li Y."/>
            <person name="Sateriale A."/>
            <person name="Ansell B."/>
            <person name="Jex A."/>
            <person name="Sanders M."/>
            <person name="Brooks K."/>
            <person name="Tracey A."/>
            <person name="Berriman M."/>
            <person name="Striepen B."/>
            <person name="Cotton J.A."/>
            <person name="Kissinger J.C."/>
        </authorList>
    </citation>
    <scope>NUCLEOTIDE SEQUENCE [LARGE SCALE GENOMIC DNA]</scope>
    <source>
        <strain evidence="4 6">IOWA-ATCC</strain>
    </source>
</reference>
<organism evidence="3 5">
    <name type="scientific">Cryptosporidium parvum</name>
    <dbReference type="NCBI Taxonomy" id="5807"/>
    <lineage>
        <taxon>Eukaryota</taxon>
        <taxon>Sar</taxon>
        <taxon>Alveolata</taxon>
        <taxon>Apicomplexa</taxon>
        <taxon>Conoidasida</taxon>
        <taxon>Coccidia</taxon>
        <taxon>Eucoccidiorida</taxon>
        <taxon>Eimeriorina</taxon>
        <taxon>Cryptosporidiidae</taxon>
        <taxon>Cryptosporidium</taxon>
    </lineage>
</organism>
<dbReference type="InterPro" id="IPR040911">
    <property type="entry name" value="Exostosin_GT47"/>
</dbReference>
<proteinExistence type="predicted"/>
<feature type="transmembrane region" description="Helical" evidence="1">
    <location>
        <begin position="7"/>
        <end position="29"/>
    </location>
</feature>
<dbReference type="EMBL" id="CP044417">
    <property type="protein sequence ID" value="QOY41174.1"/>
    <property type="molecule type" value="Genomic_DNA"/>
</dbReference>